<dbReference type="AlphaFoldDB" id="K3WBL3"/>
<dbReference type="EnsemblProtists" id="PYU1_T002354">
    <property type="protein sequence ID" value="PYU1_T002354"/>
    <property type="gene ID" value="PYU1_G002351"/>
</dbReference>
<name>K3WBL3_GLOUD</name>
<sequence>MLLRPTSCEVAEHKGVRMDRDIDERLPSSQIHHIIARLPHIECIR</sequence>
<keyword evidence="2" id="KW-1185">Reference proteome</keyword>
<evidence type="ECO:0000313" key="2">
    <source>
        <dbReference type="Proteomes" id="UP000019132"/>
    </source>
</evidence>
<organism evidence="1 2">
    <name type="scientific">Globisporangium ultimum (strain ATCC 200006 / CBS 805.95 / DAOM BR144)</name>
    <name type="common">Pythium ultimum</name>
    <dbReference type="NCBI Taxonomy" id="431595"/>
    <lineage>
        <taxon>Eukaryota</taxon>
        <taxon>Sar</taxon>
        <taxon>Stramenopiles</taxon>
        <taxon>Oomycota</taxon>
        <taxon>Peronosporomycetes</taxon>
        <taxon>Pythiales</taxon>
        <taxon>Pythiaceae</taxon>
        <taxon>Globisporangium</taxon>
    </lineage>
</organism>
<reference evidence="2" key="2">
    <citation type="submission" date="2010-04" db="EMBL/GenBank/DDBJ databases">
        <authorList>
            <person name="Buell R."/>
            <person name="Hamilton J."/>
            <person name="Hostetler J."/>
        </authorList>
    </citation>
    <scope>NUCLEOTIDE SEQUENCE [LARGE SCALE GENOMIC DNA]</scope>
    <source>
        <strain evidence="2">DAOM:BR144</strain>
    </source>
</reference>
<reference evidence="1" key="3">
    <citation type="submission" date="2014-11" db="UniProtKB">
        <authorList>
            <consortium name="EnsemblProtists"/>
        </authorList>
    </citation>
    <scope>IDENTIFICATION</scope>
    <source>
        <strain evidence="1">DAOM BR144</strain>
    </source>
</reference>
<protein>
    <submittedName>
        <fullName evidence="1">Uncharacterized protein</fullName>
    </submittedName>
</protein>
<proteinExistence type="predicted"/>
<accession>K3WBL3</accession>
<reference evidence="2" key="1">
    <citation type="journal article" date="2010" name="Genome Biol.">
        <title>Genome sequence of the necrotrophic plant pathogen Pythium ultimum reveals original pathogenicity mechanisms and effector repertoire.</title>
        <authorList>
            <person name="Levesque C.A."/>
            <person name="Brouwer H."/>
            <person name="Cano L."/>
            <person name="Hamilton J.P."/>
            <person name="Holt C."/>
            <person name="Huitema E."/>
            <person name="Raffaele S."/>
            <person name="Robideau G.P."/>
            <person name="Thines M."/>
            <person name="Win J."/>
            <person name="Zerillo M.M."/>
            <person name="Beakes G.W."/>
            <person name="Boore J.L."/>
            <person name="Busam D."/>
            <person name="Dumas B."/>
            <person name="Ferriera S."/>
            <person name="Fuerstenberg S.I."/>
            <person name="Gachon C.M."/>
            <person name="Gaulin E."/>
            <person name="Govers F."/>
            <person name="Grenville-Briggs L."/>
            <person name="Horner N."/>
            <person name="Hostetler J."/>
            <person name="Jiang R.H."/>
            <person name="Johnson J."/>
            <person name="Krajaejun T."/>
            <person name="Lin H."/>
            <person name="Meijer H.J."/>
            <person name="Moore B."/>
            <person name="Morris P."/>
            <person name="Phuntmart V."/>
            <person name="Puiu D."/>
            <person name="Shetty J."/>
            <person name="Stajich J.E."/>
            <person name="Tripathy S."/>
            <person name="Wawra S."/>
            <person name="van West P."/>
            <person name="Whitty B.R."/>
            <person name="Coutinho P.M."/>
            <person name="Henrissat B."/>
            <person name="Martin F."/>
            <person name="Thomas P.D."/>
            <person name="Tyler B.M."/>
            <person name="De Vries R.P."/>
            <person name="Kamoun S."/>
            <person name="Yandell M."/>
            <person name="Tisserat N."/>
            <person name="Buell C.R."/>
        </authorList>
    </citation>
    <scope>NUCLEOTIDE SEQUENCE</scope>
    <source>
        <strain evidence="2">DAOM:BR144</strain>
    </source>
</reference>
<dbReference type="InParanoid" id="K3WBL3"/>
<dbReference type="VEuPathDB" id="FungiDB:PYU1_G002351"/>
<dbReference type="HOGENOM" id="CLU_3210558_0_0_1"/>
<dbReference type="Proteomes" id="UP000019132">
    <property type="component" value="Unassembled WGS sequence"/>
</dbReference>
<evidence type="ECO:0000313" key="1">
    <source>
        <dbReference type="EnsemblProtists" id="PYU1_T002354"/>
    </source>
</evidence>